<dbReference type="RefSeq" id="XP_018065126.1">
    <property type="nucleotide sequence ID" value="XM_018218808.1"/>
</dbReference>
<dbReference type="OrthoDB" id="2593732at2759"/>
<evidence type="ECO:0000256" key="4">
    <source>
        <dbReference type="ARBA" id="ARBA00023125"/>
    </source>
</evidence>
<dbReference type="GO" id="GO:0000981">
    <property type="term" value="F:DNA-binding transcription factor activity, RNA polymerase II-specific"/>
    <property type="evidence" value="ECO:0007669"/>
    <property type="project" value="InterPro"/>
</dbReference>
<dbReference type="SMART" id="SM00066">
    <property type="entry name" value="GAL4"/>
    <property type="match status" value="1"/>
</dbReference>
<dbReference type="PANTHER" id="PTHR36206">
    <property type="entry name" value="ASPERCRYPTIN BIOSYNTHESIS CLUSTER-SPECIFIC TRANSCRIPTION REGULATOR ATNN-RELATED"/>
    <property type="match status" value="1"/>
</dbReference>
<dbReference type="InterPro" id="IPR052360">
    <property type="entry name" value="Transcr_Regulatory_Proteins"/>
</dbReference>
<dbReference type="EMBL" id="KQ947428">
    <property type="protein sequence ID" value="KUJ10771.1"/>
    <property type="molecule type" value="Genomic_DNA"/>
</dbReference>
<dbReference type="SUPFAM" id="SSF57701">
    <property type="entry name" value="Zn2/Cys6 DNA-binding domain"/>
    <property type="match status" value="1"/>
</dbReference>
<dbReference type="Proteomes" id="UP000070700">
    <property type="component" value="Unassembled WGS sequence"/>
</dbReference>
<name>A0A194WS19_MOLSC</name>
<dbReference type="InParanoid" id="A0A194WS19"/>
<dbReference type="InterPro" id="IPR036864">
    <property type="entry name" value="Zn2-C6_fun-type_DNA-bd_sf"/>
</dbReference>
<reference evidence="9 10" key="1">
    <citation type="submission" date="2015-10" db="EMBL/GenBank/DDBJ databases">
        <title>Full genome of DAOMC 229536 Phialocephala scopiformis, a fungal endophyte of spruce producing the potent anti-insectan compound rugulosin.</title>
        <authorList>
            <consortium name="DOE Joint Genome Institute"/>
            <person name="Walker A.K."/>
            <person name="Frasz S.L."/>
            <person name="Seifert K.A."/>
            <person name="Miller J.D."/>
            <person name="Mondo S.J."/>
            <person name="Labutti K."/>
            <person name="Lipzen A."/>
            <person name="Dockter R."/>
            <person name="Kennedy M."/>
            <person name="Grigoriev I.V."/>
            <person name="Spatafora J.W."/>
        </authorList>
    </citation>
    <scope>NUCLEOTIDE SEQUENCE [LARGE SCALE GENOMIC DNA]</scope>
    <source>
        <strain evidence="9 10">CBS 120377</strain>
    </source>
</reference>
<proteinExistence type="predicted"/>
<dbReference type="KEGG" id="psco:LY89DRAFT_723348"/>
<keyword evidence="2" id="KW-0862">Zinc</keyword>
<dbReference type="CDD" id="cd00067">
    <property type="entry name" value="GAL4"/>
    <property type="match status" value="1"/>
</dbReference>
<evidence type="ECO:0000256" key="1">
    <source>
        <dbReference type="ARBA" id="ARBA00022723"/>
    </source>
</evidence>
<keyword evidence="1" id="KW-0479">Metal-binding</keyword>
<keyword evidence="5" id="KW-0804">Transcription</keyword>
<dbReference type="Pfam" id="PF00172">
    <property type="entry name" value="Zn_clus"/>
    <property type="match status" value="1"/>
</dbReference>
<evidence type="ECO:0000256" key="5">
    <source>
        <dbReference type="ARBA" id="ARBA00023163"/>
    </source>
</evidence>
<keyword evidence="4" id="KW-0238">DNA-binding</keyword>
<dbReference type="Pfam" id="PF11951">
    <property type="entry name" value="Fungal_trans_2"/>
    <property type="match status" value="1"/>
</dbReference>
<evidence type="ECO:0000256" key="7">
    <source>
        <dbReference type="SAM" id="MobiDB-lite"/>
    </source>
</evidence>
<keyword evidence="10" id="KW-1185">Reference proteome</keyword>
<evidence type="ECO:0000259" key="8">
    <source>
        <dbReference type="PROSITE" id="PS50048"/>
    </source>
</evidence>
<dbReference type="GO" id="GO:0008270">
    <property type="term" value="F:zinc ion binding"/>
    <property type="evidence" value="ECO:0007669"/>
    <property type="project" value="InterPro"/>
</dbReference>
<dbReference type="GO" id="GO:0003677">
    <property type="term" value="F:DNA binding"/>
    <property type="evidence" value="ECO:0007669"/>
    <property type="project" value="UniProtKB-KW"/>
</dbReference>
<dbReference type="InterPro" id="IPR021858">
    <property type="entry name" value="Fun_TF"/>
</dbReference>
<feature type="region of interest" description="Disordered" evidence="7">
    <location>
        <begin position="1"/>
        <end position="20"/>
    </location>
</feature>
<dbReference type="GeneID" id="28828534"/>
<dbReference type="AlphaFoldDB" id="A0A194WS19"/>
<accession>A0A194WS19</accession>
<evidence type="ECO:0000313" key="10">
    <source>
        <dbReference type="Proteomes" id="UP000070700"/>
    </source>
</evidence>
<keyword evidence="6" id="KW-0539">Nucleus</keyword>
<evidence type="ECO:0000256" key="2">
    <source>
        <dbReference type="ARBA" id="ARBA00022833"/>
    </source>
</evidence>
<dbReference type="InterPro" id="IPR001138">
    <property type="entry name" value="Zn2Cys6_DnaBD"/>
</dbReference>
<organism evidence="9 10">
    <name type="scientific">Mollisia scopiformis</name>
    <name type="common">Conifer needle endophyte fungus</name>
    <name type="synonym">Phialocephala scopiformis</name>
    <dbReference type="NCBI Taxonomy" id="149040"/>
    <lineage>
        <taxon>Eukaryota</taxon>
        <taxon>Fungi</taxon>
        <taxon>Dikarya</taxon>
        <taxon>Ascomycota</taxon>
        <taxon>Pezizomycotina</taxon>
        <taxon>Leotiomycetes</taxon>
        <taxon>Helotiales</taxon>
        <taxon>Mollisiaceae</taxon>
        <taxon>Mollisia</taxon>
    </lineage>
</organism>
<evidence type="ECO:0000256" key="6">
    <source>
        <dbReference type="ARBA" id="ARBA00023242"/>
    </source>
</evidence>
<dbReference type="PROSITE" id="PS50048">
    <property type="entry name" value="ZN2_CY6_FUNGAL_2"/>
    <property type="match status" value="1"/>
</dbReference>
<dbReference type="Gene3D" id="4.10.240.10">
    <property type="entry name" value="Zn(2)-C6 fungal-type DNA-binding domain"/>
    <property type="match status" value="1"/>
</dbReference>
<protein>
    <recommendedName>
        <fullName evidence="8">Zn(2)-C6 fungal-type domain-containing protein</fullName>
    </recommendedName>
</protein>
<evidence type="ECO:0000256" key="3">
    <source>
        <dbReference type="ARBA" id="ARBA00023015"/>
    </source>
</evidence>
<keyword evidence="3" id="KW-0805">Transcription regulation</keyword>
<evidence type="ECO:0000313" key="9">
    <source>
        <dbReference type="EMBL" id="KUJ10771.1"/>
    </source>
</evidence>
<dbReference type="PROSITE" id="PS00463">
    <property type="entry name" value="ZN2_CY6_FUNGAL_1"/>
    <property type="match status" value="1"/>
</dbReference>
<gene>
    <name evidence="9" type="ORF">LY89DRAFT_723348</name>
</gene>
<dbReference type="PANTHER" id="PTHR36206:SF12">
    <property type="entry name" value="ASPERCRYPTIN BIOSYNTHESIS CLUSTER-SPECIFIC TRANSCRIPTION REGULATOR ATNN-RELATED"/>
    <property type="match status" value="1"/>
</dbReference>
<feature type="domain" description="Zn(2)-C6 fungal-type" evidence="8">
    <location>
        <begin position="30"/>
        <end position="58"/>
    </location>
</feature>
<sequence>MIPERDVPKGPALRKGGPRVRTYKPHVTSGCRTCKIRRVKCDEGKPSCKRCLGTGRICDGYLYGSNAKPPFPKTDELIALGSSRRPLSQTNTSQSAYSSNIILPPSPFSNEQEHRGFAFFRRYTCSRLAPNFRSRFWEQIVLQACHHEPAIRHAVVALGSLHEQTMCRGLSHEVQGTTSSNHATDTFALQQYTKALRILAIAPEKTFGDVTLMACILFVYFESLRGDHAATVSHLNSGIRIIAELHKIFTSIADGRHPLSNTLYISLRELALLFIRLDALDIELRALDTFQQEETPTRGLLHCSTANSGEVPHTFHTLEEARTALEKIRIDSPQPTKAFTPELYAQSTHSRTITKIRQYTKALEHFIGFNGNRLDKREQRVIHELRLYIIIASMAVTADLAEALKDECVWYQWEAKCEEIMEHAETILRLPELKKQPLSGLDDGIIWKFGFVAVKCWDTRMGHRAIGLLKKIERKEGVWNSFIAADVVEILLKREEDGGGL</sequence>